<reference evidence="10 11" key="1">
    <citation type="submission" date="2015-07" db="EMBL/GenBank/DDBJ databases">
        <title>The genome of the fungus Escovopsis weberi, a specialized disease agent of ant agriculture.</title>
        <authorList>
            <person name="de Man T.J."/>
            <person name="Stajich J.E."/>
            <person name="Kubicek C.P."/>
            <person name="Chenthamara K."/>
            <person name="Atanasova L."/>
            <person name="Druzhinina I.S."/>
            <person name="Birnbaum S."/>
            <person name="Barribeau S.M."/>
            <person name="Teiling C."/>
            <person name="Suen G."/>
            <person name="Currie C."/>
            <person name="Gerardo N.M."/>
        </authorList>
    </citation>
    <scope>NUCLEOTIDE SEQUENCE [LARGE SCALE GENOMIC DNA]</scope>
</reference>
<evidence type="ECO:0000256" key="4">
    <source>
        <dbReference type="ARBA" id="ARBA00022801"/>
    </source>
</evidence>
<evidence type="ECO:0000256" key="5">
    <source>
        <dbReference type="ARBA" id="ARBA00023157"/>
    </source>
</evidence>
<keyword evidence="5 8" id="KW-1015">Disulfide bond</keyword>
<dbReference type="GO" id="GO:0005783">
    <property type="term" value="C:endoplasmic reticulum"/>
    <property type="evidence" value="ECO:0007669"/>
    <property type="project" value="TreeGrafter"/>
</dbReference>
<dbReference type="PRINTS" id="PR00747">
    <property type="entry name" value="GLYHDRLASE47"/>
</dbReference>
<feature type="active site" description="Proton donor" evidence="6">
    <location>
        <position position="290"/>
    </location>
</feature>
<dbReference type="UniPathway" id="UPA00378"/>
<dbReference type="PANTHER" id="PTHR11742">
    <property type="entry name" value="MANNOSYL-OLIGOSACCHARIDE ALPHA-1,2-MANNOSIDASE-RELATED"/>
    <property type="match status" value="1"/>
</dbReference>
<dbReference type="InterPro" id="IPR050749">
    <property type="entry name" value="Glycosyl_Hydrolase_47"/>
</dbReference>
<evidence type="ECO:0000256" key="2">
    <source>
        <dbReference type="ARBA" id="ARBA00004922"/>
    </source>
</evidence>
<evidence type="ECO:0000313" key="10">
    <source>
        <dbReference type="EMBL" id="KOS22523.1"/>
    </source>
</evidence>
<keyword evidence="4 9" id="KW-0378">Hydrolase</keyword>
<comment type="cofactor">
    <cofactor evidence="1 7">
        <name>Ca(2+)</name>
        <dbReference type="ChEBI" id="CHEBI:29108"/>
    </cofactor>
</comment>
<dbReference type="AlphaFoldDB" id="A0A0M9VWX0"/>
<dbReference type="GO" id="GO:0036503">
    <property type="term" value="P:ERAD pathway"/>
    <property type="evidence" value="ECO:0007669"/>
    <property type="project" value="UniProtKB-ARBA"/>
</dbReference>
<comment type="caution">
    <text evidence="10">The sequence shown here is derived from an EMBL/GenBank/DDBJ whole genome shotgun (WGS) entry which is preliminary data.</text>
</comment>
<dbReference type="Gene3D" id="1.50.10.10">
    <property type="match status" value="1"/>
</dbReference>
<dbReference type="GO" id="GO:0005975">
    <property type="term" value="P:carbohydrate metabolic process"/>
    <property type="evidence" value="ECO:0007669"/>
    <property type="project" value="InterPro"/>
</dbReference>
<dbReference type="InterPro" id="IPR012341">
    <property type="entry name" value="6hp_glycosidase-like_sf"/>
</dbReference>
<organism evidence="10 11">
    <name type="scientific">Escovopsis weberi</name>
    <dbReference type="NCBI Taxonomy" id="150374"/>
    <lineage>
        <taxon>Eukaryota</taxon>
        <taxon>Fungi</taxon>
        <taxon>Dikarya</taxon>
        <taxon>Ascomycota</taxon>
        <taxon>Pezizomycotina</taxon>
        <taxon>Sordariomycetes</taxon>
        <taxon>Hypocreomycetidae</taxon>
        <taxon>Hypocreales</taxon>
        <taxon>Hypocreaceae</taxon>
        <taxon>Escovopsis</taxon>
    </lineage>
</organism>
<keyword evidence="7" id="KW-0479">Metal-binding</keyword>
<proteinExistence type="inferred from homology"/>
<dbReference type="SUPFAM" id="SSF48225">
    <property type="entry name" value="Seven-hairpin glycosidases"/>
    <property type="match status" value="1"/>
</dbReference>
<evidence type="ECO:0000256" key="7">
    <source>
        <dbReference type="PIRSR" id="PIRSR601382-2"/>
    </source>
</evidence>
<dbReference type="GO" id="GO:0016020">
    <property type="term" value="C:membrane"/>
    <property type="evidence" value="ECO:0007669"/>
    <property type="project" value="InterPro"/>
</dbReference>
<dbReference type="OrthoDB" id="8118055at2759"/>
<keyword evidence="11" id="KW-1185">Reference proteome</keyword>
<dbReference type="Pfam" id="PF01532">
    <property type="entry name" value="Glyco_hydro_47"/>
    <property type="match status" value="1"/>
</dbReference>
<dbReference type="STRING" id="150374.A0A0M9VWX0"/>
<dbReference type="GO" id="GO:0005509">
    <property type="term" value="F:calcium ion binding"/>
    <property type="evidence" value="ECO:0007669"/>
    <property type="project" value="InterPro"/>
</dbReference>
<dbReference type="EMBL" id="LGSR01000006">
    <property type="protein sequence ID" value="KOS22523.1"/>
    <property type="molecule type" value="Genomic_DNA"/>
</dbReference>
<dbReference type="EC" id="3.2.1.-" evidence="9"/>
<evidence type="ECO:0000256" key="1">
    <source>
        <dbReference type="ARBA" id="ARBA00001913"/>
    </source>
</evidence>
<dbReference type="PANTHER" id="PTHR11742:SF89">
    <property type="entry name" value="ALPHA-1,2-MANNOSIDASE"/>
    <property type="match status" value="1"/>
</dbReference>
<evidence type="ECO:0000256" key="9">
    <source>
        <dbReference type="RuleBase" id="RU361193"/>
    </source>
</evidence>
<dbReference type="InterPro" id="IPR036026">
    <property type="entry name" value="Seven-hairpin_glycosidases"/>
</dbReference>
<accession>A0A0M9VWX0</accession>
<feature type="active site" evidence="6">
    <location>
        <position position="372"/>
    </location>
</feature>
<comment type="pathway">
    <text evidence="2">Protein modification; protein glycosylation.</text>
</comment>
<dbReference type="GO" id="GO:0004571">
    <property type="term" value="F:mannosyl-oligosaccharide 1,2-alpha-mannosidase activity"/>
    <property type="evidence" value="ECO:0007669"/>
    <property type="project" value="InterPro"/>
</dbReference>
<dbReference type="Proteomes" id="UP000053831">
    <property type="component" value="Unassembled WGS sequence"/>
</dbReference>
<feature type="active site" evidence="6">
    <location>
        <position position="171"/>
    </location>
</feature>
<keyword evidence="7" id="KW-0106">Calcium</keyword>
<sequence>MLWIMDMRREFDEAVQAAETIDFTKSTLDTVNVFETTIRYLGGFLSAFDLSGDVRLLRKAVEVGDMIYKAFDTPNRMPITRWAIHDAMAGKKQSADGQVLVAEIGSLSMELTRLSLLTGDPKWFDAVQRITDLLAAQQDSTLLPGLWPLIVDAEKEVFDRGSSFTLGAMADSLYEYLPKMSALTGGQLPVYQDMYEKAVPPAVKHNLFRPMTPTNEDILVSGSVDMRVRDFGKASLELDPQGQHLVCFLGGHFALGSKLFNRPEDLSIANKLVDGCIWAYKASPRGIMPETYTMLPCPPPSPGPGPSPSSSSCQWDERAWKQRVLQVARDRDNAREHPELTDQTTADYIIARDRLPPGFTSIPDTRYILRPEAIESVFVLYRATGRADLVESAWDMFRAINETTSTALANSAIWDVTTPLGQPAQKADSMESFWMGETLKYFYLIFSEPSLISLDEYVFNTEAHPFKRLLK</sequence>
<gene>
    <name evidence="10" type="ORF">ESCO_001950</name>
</gene>
<protein>
    <recommendedName>
        <fullName evidence="9">alpha-1,2-Mannosidase</fullName>
        <ecNumber evidence="9">3.2.1.-</ecNumber>
    </recommendedName>
</protein>
<feature type="binding site" evidence="7">
    <location>
        <position position="461"/>
    </location>
    <ligand>
        <name>Ca(2+)</name>
        <dbReference type="ChEBI" id="CHEBI:29108"/>
    </ligand>
</feature>
<evidence type="ECO:0000313" key="11">
    <source>
        <dbReference type="Proteomes" id="UP000053831"/>
    </source>
</evidence>
<evidence type="ECO:0000256" key="8">
    <source>
        <dbReference type="PIRSR" id="PIRSR601382-3"/>
    </source>
</evidence>
<feature type="active site" description="Proton donor" evidence="6">
    <location>
        <position position="35"/>
    </location>
</feature>
<evidence type="ECO:0000256" key="6">
    <source>
        <dbReference type="PIRSR" id="PIRSR601382-1"/>
    </source>
</evidence>
<feature type="disulfide bond" evidence="8">
    <location>
        <begin position="247"/>
        <end position="276"/>
    </location>
</feature>
<evidence type="ECO:0000256" key="3">
    <source>
        <dbReference type="ARBA" id="ARBA00007658"/>
    </source>
</evidence>
<keyword evidence="9" id="KW-0326">Glycosidase</keyword>
<comment type="similarity">
    <text evidence="3 9">Belongs to the glycosyl hydrolase 47 family.</text>
</comment>
<dbReference type="InterPro" id="IPR001382">
    <property type="entry name" value="Glyco_hydro_47"/>
</dbReference>
<name>A0A0M9VWX0_ESCWE</name>